<dbReference type="OrthoDB" id="2326586at2"/>
<dbReference type="InterPro" id="IPR007737">
    <property type="entry name" value="Mga_HTH"/>
</dbReference>
<dbReference type="EMBL" id="AZDA01000006">
    <property type="protein sequence ID" value="KRK40682.1"/>
    <property type="molecule type" value="Genomic_DNA"/>
</dbReference>
<gene>
    <name evidence="2" type="ORF">FC07_GL003085</name>
</gene>
<name>A0A0R1HAM1_9LACO</name>
<proteinExistence type="predicted"/>
<sequence length="518" mass="59524">MITVNHSAYLSNSALEKYRLFRDITAQREYSLTSERLIDKITARQQIVEEVNLKQIASATERNYGSIYNTYLGLTKDLETIKGHEDLSVAEMFGISLDQYHFSLVEESHAYAFLRSLLYQEDASFTQLWRRLDTSKATMLRHTKTLRDFARRLGLRISYDPLMLTGEELNIRLFFFLMFWEATNGYAWPFKFDHHQSLTVLEGMRKEFQMEKATQVTAELGAYLVAISHQRMKMKHVLTDERLAVLHFPFPDIIPVFEAASGESFHLTPEQALAESSGYYFKFHAVPNFILTDQAKNQENIARYQRYNTALFDLVRQFLAQIPLDMDQLIGTDETRRTNIMSNLLNITLGAMVLGPTVVPVLQLDTTPVDPEKPASPELWRSINSTLTHLLVLPQYQQFQPQLETLSLAYYYFLAHALIPSIPKMALNVGLSLEQNDVSYVDLLGFLTSIPFVRIMGPQEDLHRCAVLLTATDSLYPEVGSDTIIYRLPTKFESDSYGKLYAILMQAWKNNSALNDHF</sequence>
<feature type="domain" description="Mga helix-turn-helix" evidence="1">
    <location>
        <begin position="96"/>
        <end position="179"/>
    </location>
</feature>
<accession>A0A0R1HAM1</accession>
<evidence type="ECO:0000313" key="2">
    <source>
        <dbReference type="EMBL" id="KRK40682.1"/>
    </source>
</evidence>
<dbReference type="PATRIC" id="fig|1423726.3.peg.3199"/>
<dbReference type="Pfam" id="PF05043">
    <property type="entry name" value="Mga"/>
    <property type="match status" value="1"/>
</dbReference>
<evidence type="ECO:0000313" key="3">
    <source>
        <dbReference type="Proteomes" id="UP000051461"/>
    </source>
</evidence>
<protein>
    <submittedName>
        <fullName evidence="2">Transcriptional regulator</fullName>
    </submittedName>
</protein>
<dbReference type="RefSeq" id="WP_057903405.1">
    <property type="nucleotide sequence ID" value="NZ_AZDA01000006.1"/>
</dbReference>
<evidence type="ECO:0000259" key="1">
    <source>
        <dbReference type="Pfam" id="PF05043"/>
    </source>
</evidence>
<comment type="caution">
    <text evidence="2">The sequence shown here is derived from an EMBL/GenBank/DDBJ whole genome shotgun (WGS) entry which is preliminary data.</text>
</comment>
<dbReference type="AlphaFoldDB" id="A0A0R1HAM1"/>
<reference evidence="2 3" key="1">
    <citation type="journal article" date="2015" name="Genome Announc.">
        <title>Expanding the biotechnology potential of lactobacilli through comparative genomics of 213 strains and associated genera.</title>
        <authorList>
            <person name="Sun Z."/>
            <person name="Harris H.M."/>
            <person name="McCann A."/>
            <person name="Guo C."/>
            <person name="Argimon S."/>
            <person name="Zhang W."/>
            <person name="Yang X."/>
            <person name="Jeffery I.B."/>
            <person name="Cooney J.C."/>
            <person name="Kagawa T.F."/>
            <person name="Liu W."/>
            <person name="Song Y."/>
            <person name="Salvetti E."/>
            <person name="Wrobel A."/>
            <person name="Rasinkangas P."/>
            <person name="Parkhill J."/>
            <person name="Rea M.C."/>
            <person name="O'Sullivan O."/>
            <person name="Ritari J."/>
            <person name="Douillard F.P."/>
            <person name="Paul Ross R."/>
            <person name="Yang R."/>
            <person name="Briner A.E."/>
            <person name="Felis G.E."/>
            <person name="de Vos W.M."/>
            <person name="Barrangou R."/>
            <person name="Klaenhammer T.R."/>
            <person name="Caufield P.W."/>
            <person name="Cui Y."/>
            <person name="Zhang H."/>
            <person name="O'Toole P.W."/>
        </authorList>
    </citation>
    <scope>NUCLEOTIDE SEQUENCE [LARGE SCALE GENOMIC DNA]</scope>
    <source>
        <strain evidence="2 3">DSM 20003</strain>
    </source>
</reference>
<dbReference type="STRING" id="1423726.FC07_GL003085"/>
<keyword evidence="3" id="KW-1185">Reference proteome</keyword>
<dbReference type="Proteomes" id="UP000051461">
    <property type="component" value="Unassembled WGS sequence"/>
</dbReference>
<organism evidence="2 3">
    <name type="scientific">Loigolactobacillus bifermentans DSM 20003</name>
    <dbReference type="NCBI Taxonomy" id="1423726"/>
    <lineage>
        <taxon>Bacteria</taxon>
        <taxon>Bacillati</taxon>
        <taxon>Bacillota</taxon>
        <taxon>Bacilli</taxon>
        <taxon>Lactobacillales</taxon>
        <taxon>Lactobacillaceae</taxon>
        <taxon>Loigolactobacillus</taxon>
    </lineage>
</organism>